<protein>
    <recommendedName>
        <fullName evidence="4">Cardiolipin synthase N-terminal domain-containing protein</fullName>
    </recommendedName>
</protein>
<keyword evidence="3" id="KW-1185">Reference proteome</keyword>
<evidence type="ECO:0000256" key="1">
    <source>
        <dbReference type="SAM" id="Phobius"/>
    </source>
</evidence>
<dbReference type="SUPFAM" id="SSF48452">
    <property type="entry name" value="TPR-like"/>
    <property type="match status" value="1"/>
</dbReference>
<feature type="transmembrane region" description="Helical" evidence="1">
    <location>
        <begin position="28"/>
        <end position="45"/>
    </location>
</feature>
<dbReference type="STRING" id="688867.SAMN05660236_4167"/>
<reference evidence="2 3" key="1">
    <citation type="submission" date="2017-02" db="EMBL/GenBank/DDBJ databases">
        <authorList>
            <person name="Peterson S.W."/>
        </authorList>
    </citation>
    <scope>NUCLEOTIDE SEQUENCE [LARGE SCALE GENOMIC DNA]</scope>
    <source>
        <strain evidence="2 3">DSM 25262</strain>
    </source>
</reference>
<keyword evidence="1" id="KW-1133">Transmembrane helix</keyword>
<organism evidence="2 3">
    <name type="scientific">Ohtaekwangia koreensis</name>
    <dbReference type="NCBI Taxonomy" id="688867"/>
    <lineage>
        <taxon>Bacteria</taxon>
        <taxon>Pseudomonadati</taxon>
        <taxon>Bacteroidota</taxon>
        <taxon>Cytophagia</taxon>
        <taxon>Cytophagales</taxon>
        <taxon>Fulvivirgaceae</taxon>
        <taxon>Ohtaekwangia</taxon>
    </lineage>
</organism>
<dbReference type="OrthoDB" id="794036at2"/>
<dbReference type="RefSeq" id="WP_079688716.1">
    <property type="nucleotide sequence ID" value="NZ_FUZU01000003.1"/>
</dbReference>
<sequence>MIGFYTPLLILQAFCLYHAYKNNAEQRWYWFIIILPGLGCLIYMYHNFYNRNNINTIAEGVKEVVNSNYKIEQLEKALQFSDNITNKTNLADAYVGNNRYTDAIVLYKECLTGFMSDDPALRIKLLHASYLNKDYNSVIQYGEALESEKRFVEAEEKAGYAWSQYHTGNTAKAESLFESMDKSFKNYKQRAEFCKFLIAINKPDVLKVKLAELNEELEHMKGPERKFFRQDIKEIRELHASYIRN</sequence>
<gene>
    <name evidence="2" type="ORF">SAMN05660236_4167</name>
</gene>
<proteinExistence type="predicted"/>
<evidence type="ECO:0000313" key="3">
    <source>
        <dbReference type="Proteomes" id="UP000190961"/>
    </source>
</evidence>
<dbReference type="InterPro" id="IPR011990">
    <property type="entry name" value="TPR-like_helical_dom_sf"/>
</dbReference>
<dbReference type="Gene3D" id="1.25.40.10">
    <property type="entry name" value="Tetratricopeptide repeat domain"/>
    <property type="match status" value="1"/>
</dbReference>
<evidence type="ECO:0008006" key="4">
    <source>
        <dbReference type="Google" id="ProtNLM"/>
    </source>
</evidence>
<keyword evidence="1" id="KW-0812">Transmembrane</keyword>
<dbReference type="EMBL" id="FUZU01000003">
    <property type="protein sequence ID" value="SKC82382.1"/>
    <property type="molecule type" value="Genomic_DNA"/>
</dbReference>
<name>A0A1T5M2A7_9BACT</name>
<keyword evidence="1" id="KW-0472">Membrane</keyword>
<accession>A0A1T5M2A7</accession>
<dbReference type="Proteomes" id="UP000190961">
    <property type="component" value="Unassembled WGS sequence"/>
</dbReference>
<evidence type="ECO:0000313" key="2">
    <source>
        <dbReference type="EMBL" id="SKC82382.1"/>
    </source>
</evidence>
<dbReference type="AlphaFoldDB" id="A0A1T5M2A7"/>